<gene>
    <name evidence="2" type="ORF">KIPB_007294</name>
</gene>
<accession>A0A9K3CZU4</accession>
<comment type="caution">
    <text evidence="2">The sequence shown here is derived from an EMBL/GenBank/DDBJ whole genome shotgun (WGS) entry which is preliminary data.</text>
</comment>
<reference evidence="2 3" key="1">
    <citation type="journal article" date="2018" name="PLoS ONE">
        <title>The draft genome of Kipferlia bialata reveals reductive genome evolution in fornicate parasites.</title>
        <authorList>
            <person name="Tanifuji G."/>
            <person name="Takabayashi S."/>
            <person name="Kume K."/>
            <person name="Takagi M."/>
            <person name="Nakayama T."/>
            <person name="Kamikawa R."/>
            <person name="Inagaki Y."/>
            <person name="Hashimoto T."/>
        </authorList>
    </citation>
    <scope>NUCLEOTIDE SEQUENCE [LARGE SCALE GENOMIC DNA]</scope>
    <source>
        <strain evidence="2">NY0173</strain>
    </source>
</reference>
<protein>
    <submittedName>
        <fullName evidence="2">Uncharacterized protein</fullName>
    </submittedName>
</protein>
<keyword evidence="3" id="KW-1185">Reference proteome</keyword>
<proteinExistence type="predicted"/>
<organism evidence="2 3">
    <name type="scientific">Kipferlia bialata</name>
    <dbReference type="NCBI Taxonomy" id="797122"/>
    <lineage>
        <taxon>Eukaryota</taxon>
        <taxon>Metamonada</taxon>
        <taxon>Carpediemonas-like organisms</taxon>
        <taxon>Kipferlia</taxon>
    </lineage>
</organism>
<dbReference type="AlphaFoldDB" id="A0A9K3CZU4"/>
<sequence length="836" mass="91019">MSSMSPDAEEPHEAERRLEEAERTLREAWASHHACVKEHERKVVGVKDMMGRLHTAIGGLSRYAGVGAQVSTRQQATQRNEAVHFLCDVFNDFLFTAMVRNRETDMSHPPHSREQYLLGLPALNKSVRKAAECDPSLVPVPYQSMLTSAYTRHQMLFIVHCLLQDTSAHASDRMPDTAKDYDTVNLRAIADERHGSSVLSGYLSEGRLPERVAMTEVHRAQTQAVRALRSLRQEMVNGMVETFYRATSSGAILDDEARALEWTLPDGTDTRVFDQDTLSALQVEQGLDLFSMRRLALSMELISSASSFTSPINQLFLPYLNPLAQALGHLDVHALLPDASIVHRLVGVYTEGRAPAETETEVSDADLASAHPNLYRYMQFLRHSLETGAKVLYNVFPGSLPGQILTDLVQKVGSLCIEDPIRTLYDRVASVRPLNGCLLRVVVHEMARRMAIDMGRSVIHVTPFEGLARANEHTASMLRQRSGAPPLPVQTDTLKGKPAQAALPCPCPPLLLRQMSFNTDQAAWYGTQALGADEPPSLDCASGGRVTPFQPDLVPVSALFKGVFKLPPAAAAEVSVLTSTTRLLFDGMAGHVDRPSALPVPCPPSQLGVRLNGDAFLNESIVRSIVGGLADASLRLRRLAMPVDTLIPLSTKDRDLASTGASVSATHSGAGASDSGYGHGFGVALQTLVHGVVPSLTKDLQKCLALISLHALGRCWRHIHDRNTVVMRVKSDFQVRIAAHRKTSSVGDRKAKGKAPKGEDERQFSLCQPPLGFRPQPTPEGEAGSMDIADTSFFAALLQVVSDCTTGVCQLDSVLAKAMEGVPRKARSAIQTDFQA</sequence>
<dbReference type="EMBL" id="BDIP01002026">
    <property type="protein sequence ID" value="GIQ85597.1"/>
    <property type="molecule type" value="Genomic_DNA"/>
</dbReference>
<dbReference type="Proteomes" id="UP000265618">
    <property type="component" value="Unassembled WGS sequence"/>
</dbReference>
<evidence type="ECO:0000313" key="2">
    <source>
        <dbReference type="EMBL" id="GIQ85597.1"/>
    </source>
</evidence>
<feature type="region of interest" description="Disordered" evidence="1">
    <location>
        <begin position="744"/>
        <end position="772"/>
    </location>
</feature>
<feature type="compositionally biased region" description="Basic and acidic residues" evidence="1">
    <location>
        <begin position="9"/>
        <end position="21"/>
    </location>
</feature>
<feature type="non-terminal residue" evidence="2">
    <location>
        <position position="1"/>
    </location>
</feature>
<evidence type="ECO:0000256" key="1">
    <source>
        <dbReference type="SAM" id="MobiDB-lite"/>
    </source>
</evidence>
<feature type="region of interest" description="Disordered" evidence="1">
    <location>
        <begin position="1"/>
        <end position="21"/>
    </location>
</feature>
<evidence type="ECO:0000313" key="3">
    <source>
        <dbReference type="Proteomes" id="UP000265618"/>
    </source>
</evidence>
<name>A0A9K3CZU4_9EUKA</name>